<dbReference type="Proteomes" id="UP000580250">
    <property type="component" value="Unassembled WGS sequence"/>
</dbReference>
<protein>
    <submittedName>
        <fullName evidence="2">Uncharacterized protein</fullName>
    </submittedName>
</protein>
<gene>
    <name evidence="2" type="ORF">MENT_LOCUS25056</name>
</gene>
<organism evidence="2 3">
    <name type="scientific">Meloidogyne enterolobii</name>
    <name type="common">Root-knot nematode worm</name>
    <name type="synonym">Meloidogyne mayaguensis</name>
    <dbReference type="NCBI Taxonomy" id="390850"/>
    <lineage>
        <taxon>Eukaryota</taxon>
        <taxon>Metazoa</taxon>
        <taxon>Ecdysozoa</taxon>
        <taxon>Nematoda</taxon>
        <taxon>Chromadorea</taxon>
        <taxon>Rhabditida</taxon>
        <taxon>Tylenchina</taxon>
        <taxon>Tylenchomorpha</taxon>
        <taxon>Tylenchoidea</taxon>
        <taxon>Meloidogynidae</taxon>
        <taxon>Meloidogyninae</taxon>
        <taxon>Meloidogyne</taxon>
    </lineage>
</organism>
<proteinExistence type="predicted"/>
<evidence type="ECO:0000313" key="3">
    <source>
        <dbReference type="Proteomes" id="UP000580250"/>
    </source>
</evidence>
<feature type="compositionally biased region" description="Polar residues" evidence="1">
    <location>
        <begin position="424"/>
        <end position="442"/>
    </location>
</feature>
<dbReference type="AlphaFoldDB" id="A0A6V7VEP1"/>
<feature type="region of interest" description="Disordered" evidence="1">
    <location>
        <begin position="279"/>
        <end position="442"/>
    </location>
</feature>
<sequence>MLTSTYVNYGLESRLRRWKNMHVSTTSTSCLESRTTYGKTWHTHLQKLAPPTLLANLTTTNFYQWSRPFLAIKAQLKMPSINHFNNLENLEELWSINMMRLRNNVETTPTRLDRWLDYHHFGWNCDDKTQFEAGVAIAKLMETGNAELEVLTAKRTVRRPAGLAGFTELPANKELIMPNCTVDRHYWNKGVKLIRPDLPCMLFGNPLERENRHGFRGSSAKSLRRNRGKACWRQGERHYELIPPERIYWANLEQALRDNEQHSEHVSAHQEHDTWTDWTFDGEHATPQQDANRTSTPVQNERGTREFPTIPTSPVIICKKSGNNVEPFDNGGFNRLDSSVPTEPMAGTTLGNNRNANRNVRRNAQSTTQQPTRNSQSTTRRGMSNRPQLTTQNNHPQSTTHPRSTINNNRPRSTVHNNRPRSIIHQQVPTNENASNVPAYSPTRRTQTQHVPTHSSIHCTQTQHWPHTLSFSERHAPPTQHITKTKERPSQMCPSISIFIGIVLSLFCCNVACATPIMLFDIELWAPPHTNRALNVQITLNFDISIMAQAQIEKLSSSERKKLKLELMPIPSLCIVCDSKGSNPIGHRPGDSMCPFYNDGYKRKTWRQKLGLPDKLAARRAKAALIKKLGKERLCPTTTARLATITTLKTTTNNESKQQPIITASAIVKTTPAPVQTTEEVSTVSLSPPRSPSPACAPQFARRKITDDFLLPPFVKANQQVPTTIQPTTKKLKKTTTLFVAPTITEKAAPKKMMEEMVSKFAATTQQKTARAKSVAFYEKELCGLPIARPLANDYCSVLDPDSLQYAGKTLTKEKLKEMEMQRPLTLKNWRTMMQQRVGKMQDYLMFLDGSKHVQNVSQSSHLAHPRTWQLVKEIYEQQKKEKNTKSSKLIKKLPNDDKKRAPHRAWTTQELERFFIRCDNFLQQPIKAIVIDDQLLSKSARRLLTSNKRRNSLSPTSAALLDGYEMSVKNVRRFEGLLSLRPSFASAIMEKEEEKN</sequence>
<evidence type="ECO:0000313" key="2">
    <source>
        <dbReference type="EMBL" id="CAD2173449.1"/>
    </source>
</evidence>
<accession>A0A6V7VEP1</accession>
<feature type="region of interest" description="Disordered" evidence="1">
    <location>
        <begin position="880"/>
        <end position="904"/>
    </location>
</feature>
<evidence type="ECO:0000256" key="1">
    <source>
        <dbReference type="SAM" id="MobiDB-lite"/>
    </source>
</evidence>
<name>A0A6V7VEP1_MELEN</name>
<reference evidence="2 3" key="1">
    <citation type="submission" date="2020-08" db="EMBL/GenBank/DDBJ databases">
        <authorList>
            <person name="Koutsovoulos G."/>
            <person name="Danchin GJ E."/>
        </authorList>
    </citation>
    <scope>NUCLEOTIDE SEQUENCE [LARGE SCALE GENOMIC DNA]</scope>
</reference>
<comment type="caution">
    <text evidence="2">The sequence shown here is derived from an EMBL/GenBank/DDBJ whole genome shotgun (WGS) entry which is preliminary data.</text>
</comment>
<feature type="compositionally biased region" description="Polar residues" evidence="1">
    <location>
        <begin position="365"/>
        <end position="417"/>
    </location>
</feature>
<dbReference type="EMBL" id="CAJEWN010000218">
    <property type="protein sequence ID" value="CAD2173449.1"/>
    <property type="molecule type" value="Genomic_DNA"/>
</dbReference>
<feature type="compositionally biased region" description="Polar residues" evidence="1">
    <location>
        <begin position="286"/>
        <end position="301"/>
    </location>
</feature>
<feature type="compositionally biased region" description="Low complexity" evidence="1">
    <location>
        <begin position="352"/>
        <end position="364"/>
    </location>
</feature>